<evidence type="ECO:0000256" key="2">
    <source>
        <dbReference type="ARBA" id="ARBA00010632"/>
    </source>
</evidence>
<feature type="region of interest" description="Disordered" evidence="10">
    <location>
        <begin position="82"/>
        <end position="107"/>
    </location>
</feature>
<dbReference type="GO" id="GO:0000494">
    <property type="term" value="P:box C/D sno(s)RNA 3'-end processing"/>
    <property type="evidence" value="ECO:0007669"/>
    <property type="project" value="TreeGrafter"/>
</dbReference>
<keyword evidence="4" id="KW-0489">Methyltransferase</keyword>
<dbReference type="PANTHER" id="PTHR10335">
    <property type="entry name" value="RRNA 2-O-METHYLTRANSFERASE FIBRILLARIN"/>
    <property type="match status" value="1"/>
</dbReference>
<evidence type="ECO:0000256" key="6">
    <source>
        <dbReference type="ARBA" id="ARBA00022691"/>
    </source>
</evidence>
<dbReference type="InterPro" id="IPR020813">
    <property type="entry name" value="Fibrillarin_CS"/>
</dbReference>
<evidence type="ECO:0000256" key="8">
    <source>
        <dbReference type="ARBA" id="ARBA00023242"/>
    </source>
</evidence>
<accession>A0A811QSR2</accession>
<comment type="caution">
    <text evidence="11">The sequence shown here is derived from an EMBL/GenBank/DDBJ whole genome shotgun (WGS) entry which is preliminary data.</text>
</comment>
<gene>
    <name evidence="11" type="ORF">NCGR_LOCUS42699</name>
</gene>
<reference evidence="11" key="1">
    <citation type="submission" date="2020-10" db="EMBL/GenBank/DDBJ databases">
        <authorList>
            <person name="Han B."/>
            <person name="Lu T."/>
            <person name="Zhao Q."/>
            <person name="Huang X."/>
            <person name="Zhao Y."/>
        </authorList>
    </citation>
    <scope>NUCLEOTIDE SEQUENCE</scope>
</reference>
<evidence type="ECO:0000256" key="1">
    <source>
        <dbReference type="ARBA" id="ARBA00004604"/>
    </source>
</evidence>
<proteinExistence type="inferred from homology"/>
<dbReference type="SUPFAM" id="SSF53335">
    <property type="entry name" value="S-adenosyl-L-methionine-dependent methyltransferases"/>
    <property type="match status" value="1"/>
</dbReference>
<dbReference type="OrthoDB" id="1859733at2759"/>
<dbReference type="EMBL" id="CAJGYO010000011">
    <property type="protein sequence ID" value="CAD6259258.1"/>
    <property type="molecule type" value="Genomic_DNA"/>
</dbReference>
<dbReference type="GO" id="GO:0031428">
    <property type="term" value="C:box C/D methylation guide snoRNP complex"/>
    <property type="evidence" value="ECO:0007669"/>
    <property type="project" value="TreeGrafter"/>
</dbReference>
<evidence type="ECO:0000256" key="3">
    <source>
        <dbReference type="ARBA" id="ARBA00022552"/>
    </source>
</evidence>
<sequence>MTYRTDAKENKAMGAGWKAAHAVCAIARAIVLARTVALAARNWAGAPATNPNPISSVQGAHRAIVLAVGDWAGAPIRAATRRRPRLAHAAAPPSQGHPRPVPAPRPSSIRARHSLLLGQSTEKKKNDDGTKVEYRLWNPFRSKLAAAVLGGIDNFWIAPGTRVLYLGAASGTTVSHVSDIVGPDGLVYAVEFSHRSGRDLVNMAKKRTNVIPIIEDARHPAWYRMLVGMVDVIFSEARILALNASYFLKHGGHFVISIKANCIDSTLPAKAVFAAEVEKLKADQFKPDEQVTLKPYERDHACVVGGYRIPKKQKAAS</sequence>
<dbReference type="NCBIfam" id="NF003276">
    <property type="entry name" value="PRK04266.1-2"/>
    <property type="match status" value="1"/>
</dbReference>
<dbReference type="FunFam" id="3.40.50.150:FF:000001">
    <property type="entry name" value="Fibrillarin like 1"/>
    <property type="match status" value="1"/>
</dbReference>
<comment type="similarity">
    <text evidence="2">Belongs to the methyltransferase superfamily. Fibrillarin family.</text>
</comment>
<dbReference type="GO" id="GO:1990259">
    <property type="term" value="F:histone H2AQ104 methyltransferase activity"/>
    <property type="evidence" value="ECO:0007669"/>
    <property type="project" value="TreeGrafter"/>
</dbReference>
<dbReference type="AlphaFoldDB" id="A0A811QSR2"/>
<dbReference type="GO" id="GO:0008649">
    <property type="term" value="F:rRNA methyltransferase activity"/>
    <property type="evidence" value="ECO:0007669"/>
    <property type="project" value="TreeGrafter"/>
</dbReference>
<keyword evidence="12" id="KW-1185">Reference proteome</keyword>
<evidence type="ECO:0000313" key="12">
    <source>
        <dbReference type="Proteomes" id="UP000604825"/>
    </source>
</evidence>
<keyword evidence="8" id="KW-0539">Nucleus</keyword>
<keyword evidence="6" id="KW-0949">S-adenosyl-L-methionine</keyword>
<dbReference type="SMART" id="SM01206">
    <property type="entry name" value="Fibrillarin"/>
    <property type="match status" value="1"/>
</dbReference>
<evidence type="ECO:0000256" key="4">
    <source>
        <dbReference type="ARBA" id="ARBA00022603"/>
    </source>
</evidence>
<evidence type="ECO:0000256" key="7">
    <source>
        <dbReference type="ARBA" id="ARBA00022884"/>
    </source>
</evidence>
<keyword evidence="7" id="KW-0694">RNA-binding</keyword>
<keyword evidence="5" id="KW-0808">Transferase</keyword>
<dbReference type="Gene3D" id="3.40.50.150">
    <property type="entry name" value="Vaccinia Virus protein VP39"/>
    <property type="match status" value="1"/>
</dbReference>
<evidence type="ECO:0000256" key="9">
    <source>
        <dbReference type="ARBA" id="ARBA00023274"/>
    </source>
</evidence>
<evidence type="ECO:0008006" key="13">
    <source>
        <dbReference type="Google" id="ProtNLM"/>
    </source>
</evidence>
<protein>
    <recommendedName>
        <fullName evidence="13">Fibrillarin</fullName>
    </recommendedName>
</protein>
<evidence type="ECO:0000256" key="5">
    <source>
        <dbReference type="ARBA" id="ARBA00022679"/>
    </source>
</evidence>
<name>A0A811QSR2_9POAL</name>
<organism evidence="11 12">
    <name type="scientific">Miscanthus lutarioriparius</name>
    <dbReference type="NCBI Taxonomy" id="422564"/>
    <lineage>
        <taxon>Eukaryota</taxon>
        <taxon>Viridiplantae</taxon>
        <taxon>Streptophyta</taxon>
        <taxon>Embryophyta</taxon>
        <taxon>Tracheophyta</taxon>
        <taxon>Spermatophyta</taxon>
        <taxon>Magnoliopsida</taxon>
        <taxon>Liliopsida</taxon>
        <taxon>Poales</taxon>
        <taxon>Poaceae</taxon>
        <taxon>PACMAD clade</taxon>
        <taxon>Panicoideae</taxon>
        <taxon>Andropogonodae</taxon>
        <taxon>Andropogoneae</taxon>
        <taxon>Saccharinae</taxon>
        <taxon>Miscanthus</taxon>
    </lineage>
</organism>
<dbReference type="InterPro" id="IPR029063">
    <property type="entry name" value="SAM-dependent_MTases_sf"/>
</dbReference>
<dbReference type="PROSITE" id="PS00566">
    <property type="entry name" value="FIBRILLARIN"/>
    <property type="match status" value="1"/>
</dbReference>
<dbReference type="GO" id="GO:0032040">
    <property type="term" value="C:small-subunit processome"/>
    <property type="evidence" value="ECO:0007669"/>
    <property type="project" value="TreeGrafter"/>
</dbReference>
<evidence type="ECO:0000256" key="10">
    <source>
        <dbReference type="SAM" id="MobiDB-lite"/>
    </source>
</evidence>
<dbReference type="Pfam" id="PF01269">
    <property type="entry name" value="Fibrillarin"/>
    <property type="match status" value="1"/>
</dbReference>
<comment type="subcellular location">
    <subcellularLocation>
        <location evidence="1">Nucleus</location>
        <location evidence="1">Nucleolus</location>
    </subcellularLocation>
</comment>
<dbReference type="InterPro" id="IPR000692">
    <property type="entry name" value="Fibrillarin"/>
</dbReference>
<dbReference type="PRINTS" id="PR00052">
    <property type="entry name" value="FIBRILLARIN"/>
</dbReference>
<dbReference type="PANTHER" id="PTHR10335:SF0">
    <property type="entry name" value="RRNA 2'-O-METHYLTRANSFERASE FIBRILLARIN 1-RELATED"/>
    <property type="match status" value="1"/>
</dbReference>
<keyword evidence="9" id="KW-0687">Ribonucleoprotein</keyword>
<dbReference type="Proteomes" id="UP000604825">
    <property type="component" value="Unassembled WGS sequence"/>
</dbReference>
<keyword evidence="3" id="KW-0698">rRNA processing</keyword>
<evidence type="ECO:0000313" key="11">
    <source>
        <dbReference type="EMBL" id="CAD6259258.1"/>
    </source>
</evidence>
<dbReference type="GO" id="GO:0003723">
    <property type="term" value="F:RNA binding"/>
    <property type="evidence" value="ECO:0007669"/>
    <property type="project" value="UniProtKB-KW"/>
</dbReference>